<feature type="transmembrane region" description="Helical" evidence="6">
    <location>
        <begin position="322"/>
        <end position="346"/>
    </location>
</feature>
<feature type="transmembrane region" description="Helical" evidence="6">
    <location>
        <begin position="463"/>
        <end position="481"/>
    </location>
</feature>
<dbReference type="SUPFAM" id="SSF103473">
    <property type="entry name" value="MFS general substrate transporter"/>
    <property type="match status" value="1"/>
</dbReference>
<evidence type="ECO:0000256" key="1">
    <source>
        <dbReference type="ARBA" id="ARBA00004141"/>
    </source>
</evidence>
<evidence type="ECO:0000313" key="9">
    <source>
        <dbReference type="WBParaSite" id="PTRK_0000018700.1"/>
    </source>
</evidence>
<dbReference type="Pfam" id="PF00083">
    <property type="entry name" value="Sugar_tr"/>
    <property type="match status" value="1"/>
</dbReference>
<feature type="transmembrane region" description="Helical" evidence="6">
    <location>
        <begin position="155"/>
        <end position="174"/>
    </location>
</feature>
<keyword evidence="3 6" id="KW-1133">Transmembrane helix</keyword>
<accession>A0A0N4Z0F4</accession>
<dbReference type="AlphaFoldDB" id="A0A0N4Z0F4"/>
<dbReference type="InterPro" id="IPR005829">
    <property type="entry name" value="Sugar_transporter_CS"/>
</dbReference>
<dbReference type="STRING" id="131310.A0A0N4Z0F4"/>
<protein>
    <submittedName>
        <fullName evidence="9">MFS domain-containing protein</fullName>
    </submittedName>
</protein>
<feature type="transmembrane region" description="Helical" evidence="6">
    <location>
        <begin position="212"/>
        <end position="233"/>
    </location>
</feature>
<feature type="transmembrane region" description="Helical" evidence="6">
    <location>
        <begin position="420"/>
        <end position="443"/>
    </location>
</feature>
<comment type="subcellular location">
    <subcellularLocation>
        <location evidence="1">Membrane</location>
        <topology evidence="1">Multi-pass membrane protein</topology>
    </subcellularLocation>
</comment>
<evidence type="ECO:0000259" key="7">
    <source>
        <dbReference type="PROSITE" id="PS50850"/>
    </source>
</evidence>
<feature type="region of interest" description="Disordered" evidence="5">
    <location>
        <begin position="1"/>
        <end position="21"/>
    </location>
</feature>
<sequence>MSSTTKEQLKELEPLSESKTTTETKKMELEDFFKRGKYTYILCALLQFMILFQLGNMIYMTFAGLPPTITSCGSKNFTELGWDGKKICAFLADKKQSQNCTPTTEGIFHSINMDWNYLCEGRLIIKTSTALQMIGIIVGSIAGGQLSDLYGRKKIMFIALLLCSLFVIFSSFSQDLIQLTIIRGVIQFFNGMTITINGVFIVENVPKNDRIWIYNVFTWSSNTALFAIVAYFANEWRMLARISAALSLPAIILTWIAAESPRWLIQKGKIQQAKQELKKVSKINGRHVEDQVINEIVDAEHEKNRNTTKTANKKYSFIHLFYTWNFTAYTLVLTTTFFVASLANYGTMFNMEKLSGSVYTNAILMGCLRYLLNLIVAFADTRLTWLGRRHILVAFCYAIAVASLVIAIIISLNLMDDVTILVRILQISIVAFTSQLYVTSGIVSSELFPTPVRNLSYSTLQTCSRLGVILAPYLFVLTIIFESAPYATLAIITGLVGTSYIFFIPETKGQPLKNQMPGPEESICGKKKKRQILKGPEEEATEQILTETQKSEPTKN</sequence>
<dbReference type="PROSITE" id="PS50850">
    <property type="entry name" value="MFS"/>
    <property type="match status" value="1"/>
</dbReference>
<feature type="domain" description="Major facilitator superfamily (MFS) profile" evidence="7">
    <location>
        <begin position="39"/>
        <end position="508"/>
    </location>
</feature>
<dbReference type="Proteomes" id="UP000038045">
    <property type="component" value="Unplaced"/>
</dbReference>
<dbReference type="PANTHER" id="PTHR24064">
    <property type="entry name" value="SOLUTE CARRIER FAMILY 22 MEMBER"/>
    <property type="match status" value="1"/>
</dbReference>
<feature type="transmembrane region" description="Helical" evidence="6">
    <location>
        <begin position="391"/>
        <end position="414"/>
    </location>
</feature>
<evidence type="ECO:0000256" key="3">
    <source>
        <dbReference type="ARBA" id="ARBA00022989"/>
    </source>
</evidence>
<reference evidence="9" key="1">
    <citation type="submission" date="2017-02" db="UniProtKB">
        <authorList>
            <consortium name="WormBaseParasite"/>
        </authorList>
    </citation>
    <scope>IDENTIFICATION</scope>
</reference>
<dbReference type="InterPro" id="IPR005828">
    <property type="entry name" value="MFS_sugar_transport-like"/>
</dbReference>
<dbReference type="WBParaSite" id="PTRK_0000018700.1">
    <property type="protein sequence ID" value="PTRK_0000018700.1"/>
    <property type="gene ID" value="PTRK_0000018700"/>
</dbReference>
<dbReference type="PROSITE" id="PS00216">
    <property type="entry name" value="SUGAR_TRANSPORT_1"/>
    <property type="match status" value="1"/>
</dbReference>
<evidence type="ECO:0000256" key="6">
    <source>
        <dbReference type="SAM" id="Phobius"/>
    </source>
</evidence>
<feature type="transmembrane region" description="Helical" evidence="6">
    <location>
        <begin position="358"/>
        <end position="379"/>
    </location>
</feature>
<dbReference type="GO" id="GO:0016020">
    <property type="term" value="C:membrane"/>
    <property type="evidence" value="ECO:0007669"/>
    <property type="project" value="UniProtKB-SubCell"/>
</dbReference>
<feature type="region of interest" description="Disordered" evidence="5">
    <location>
        <begin position="513"/>
        <end position="556"/>
    </location>
</feature>
<organism evidence="8 9">
    <name type="scientific">Parastrongyloides trichosuri</name>
    <name type="common">Possum-specific nematode worm</name>
    <dbReference type="NCBI Taxonomy" id="131310"/>
    <lineage>
        <taxon>Eukaryota</taxon>
        <taxon>Metazoa</taxon>
        <taxon>Ecdysozoa</taxon>
        <taxon>Nematoda</taxon>
        <taxon>Chromadorea</taxon>
        <taxon>Rhabditida</taxon>
        <taxon>Tylenchina</taxon>
        <taxon>Panagrolaimomorpha</taxon>
        <taxon>Strongyloidoidea</taxon>
        <taxon>Strongyloididae</taxon>
        <taxon>Parastrongyloides</taxon>
    </lineage>
</organism>
<keyword evidence="4 6" id="KW-0472">Membrane</keyword>
<dbReference type="InterPro" id="IPR036259">
    <property type="entry name" value="MFS_trans_sf"/>
</dbReference>
<proteinExistence type="predicted"/>
<dbReference type="InterPro" id="IPR020846">
    <property type="entry name" value="MFS_dom"/>
</dbReference>
<name>A0A0N4Z0F4_PARTI</name>
<evidence type="ECO:0000256" key="4">
    <source>
        <dbReference type="ARBA" id="ARBA00023136"/>
    </source>
</evidence>
<feature type="transmembrane region" description="Helical" evidence="6">
    <location>
        <begin position="487"/>
        <end position="504"/>
    </location>
</feature>
<feature type="transmembrane region" description="Helical" evidence="6">
    <location>
        <begin position="38"/>
        <end position="59"/>
    </location>
</feature>
<keyword evidence="2 6" id="KW-0812">Transmembrane</keyword>
<keyword evidence="8" id="KW-1185">Reference proteome</keyword>
<evidence type="ECO:0000256" key="2">
    <source>
        <dbReference type="ARBA" id="ARBA00022692"/>
    </source>
</evidence>
<dbReference type="Gene3D" id="1.20.1250.20">
    <property type="entry name" value="MFS general substrate transporter like domains"/>
    <property type="match status" value="1"/>
</dbReference>
<evidence type="ECO:0000256" key="5">
    <source>
        <dbReference type="SAM" id="MobiDB-lite"/>
    </source>
</evidence>
<evidence type="ECO:0000313" key="8">
    <source>
        <dbReference type="Proteomes" id="UP000038045"/>
    </source>
</evidence>
<dbReference type="GO" id="GO:0022857">
    <property type="term" value="F:transmembrane transporter activity"/>
    <property type="evidence" value="ECO:0007669"/>
    <property type="project" value="InterPro"/>
</dbReference>
<feature type="transmembrane region" description="Helical" evidence="6">
    <location>
        <begin position="180"/>
        <end position="200"/>
    </location>
</feature>